<evidence type="ECO:0000256" key="1">
    <source>
        <dbReference type="SAM" id="MobiDB-lite"/>
    </source>
</evidence>
<proteinExistence type="predicted"/>
<dbReference type="EMBL" id="BABS01000231">
    <property type="protein sequence ID" value="GAA10360.1"/>
    <property type="molecule type" value="Genomic_DNA"/>
</dbReference>
<evidence type="ECO:0000313" key="3">
    <source>
        <dbReference type="Proteomes" id="UP000004319"/>
    </source>
</evidence>
<evidence type="ECO:0000313" key="2">
    <source>
        <dbReference type="EMBL" id="GAA10360.1"/>
    </source>
</evidence>
<organism evidence="2 3">
    <name type="scientific">Acetobacter tropicalis NBRC 101654</name>
    <dbReference type="NCBI Taxonomy" id="749388"/>
    <lineage>
        <taxon>Bacteria</taxon>
        <taxon>Pseudomonadati</taxon>
        <taxon>Pseudomonadota</taxon>
        <taxon>Alphaproteobacteria</taxon>
        <taxon>Acetobacterales</taxon>
        <taxon>Acetobacteraceae</taxon>
        <taxon>Acetobacter</taxon>
    </lineage>
</organism>
<accession>F7VJ15</accession>
<sequence length="46" mass="4690">MRHAQLGASSKPVRAKSPFIQPQTNAGVSSVNSDDSGDEMGGSDDG</sequence>
<dbReference type="AlphaFoldDB" id="F7VJ15"/>
<gene>
    <name evidence="2" type="ORF">ATPR_3364</name>
</gene>
<protein>
    <submittedName>
        <fullName evidence="2">Uncharacterized protein</fullName>
    </submittedName>
</protein>
<feature type="compositionally biased region" description="Acidic residues" evidence="1">
    <location>
        <begin position="35"/>
        <end position="46"/>
    </location>
</feature>
<comment type="caution">
    <text evidence="2">The sequence shown here is derived from an EMBL/GenBank/DDBJ whole genome shotgun (WGS) entry which is preliminary data.</text>
</comment>
<feature type="region of interest" description="Disordered" evidence="1">
    <location>
        <begin position="1"/>
        <end position="46"/>
    </location>
</feature>
<dbReference type="Proteomes" id="UP000004319">
    <property type="component" value="Unassembled WGS sequence"/>
</dbReference>
<name>F7VJ15_9PROT</name>
<reference evidence="2 3" key="1">
    <citation type="journal article" date="2011" name="Biochem. Biophys. Res. Commun.">
        <title>Increased number of Arginine-based salt bridges contributes to the thermotolerance of thermotolerant acetic acid bacteria, Acetobacter tropicalis SKU1100.</title>
        <authorList>
            <person name="Matsutani M."/>
            <person name="Hirakawa H."/>
            <person name="Nishikura M."/>
            <person name="Soemphol W."/>
            <person name="Ali I.A.I."/>
            <person name="Yakushi T."/>
            <person name="Matsushita K."/>
        </authorList>
    </citation>
    <scope>NUCLEOTIDE SEQUENCE [LARGE SCALE GENOMIC DNA]</scope>
    <source>
        <strain evidence="2 3">NBRC 101654</strain>
    </source>
</reference>